<protein>
    <recommendedName>
        <fullName evidence="2">DUF61 family protein</fullName>
    </recommendedName>
</protein>
<dbReference type="AlphaFoldDB" id="A0A0W8EQ63"/>
<evidence type="ECO:0008006" key="2">
    <source>
        <dbReference type="Google" id="ProtNLM"/>
    </source>
</evidence>
<organism evidence="1">
    <name type="scientific">hydrocarbon metagenome</name>
    <dbReference type="NCBI Taxonomy" id="938273"/>
    <lineage>
        <taxon>unclassified sequences</taxon>
        <taxon>metagenomes</taxon>
        <taxon>ecological metagenomes</taxon>
    </lineage>
</organism>
<name>A0A0W8EQ63_9ZZZZ</name>
<evidence type="ECO:0000313" key="1">
    <source>
        <dbReference type="EMBL" id="KUG10703.1"/>
    </source>
</evidence>
<gene>
    <name evidence="1" type="ORF">ASZ90_016526</name>
</gene>
<comment type="caution">
    <text evidence="1">The sequence shown here is derived from an EMBL/GenBank/DDBJ whole genome shotgun (WGS) entry which is preliminary data.</text>
</comment>
<dbReference type="Pfam" id="PF01886">
    <property type="entry name" value="DUF61"/>
    <property type="match status" value="1"/>
</dbReference>
<proteinExistence type="predicted"/>
<reference evidence="1" key="1">
    <citation type="journal article" date="2015" name="Proc. Natl. Acad. Sci. U.S.A.">
        <title>Networks of energetic and metabolic interactions define dynamics in microbial communities.</title>
        <authorList>
            <person name="Embree M."/>
            <person name="Liu J.K."/>
            <person name="Al-Bassam M.M."/>
            <person name="Zengler K."/>
        </authorList>
    </citation>
    <scope>NUCLEOTIDE SEQUENCE</scope>
</reference>
<dbReference type="EMBL" id="LNQE01001737">
    <property type="protein sequence ID" value="KUG10703.1"/>
    <property type="molecule type" value="Genomic_DNA"/>
</dbReference>
<accession>A0A0W8EQ63</accession>
<dbReference type="InterPro" id="IPR002746">
    <property type="entry name" value="UPF0216"/>
</dbReference>
<sequence>MTPRPPVSDESVLMRWMALEMGKINDGVVTGRKRLSDLLIDPRPAAVTRGGAEYAFNKETLMLLGQQLPVNLHARVRLPIIFFFDSRVGDSFLLTDQDGLTTLQAIGELSTMREMTGGRLWVGRAIVFAIMRKYPTAVQIMMH</sequence>